<comment type="similarity">
    <text evidence="1">Belongs to the ner transcriptional regulatory family.</text>
</comment>
<protein>
    <submittedName>
        <fullName evidence="7">Helix-turn-helix domain-containing protein</fullName>
    </submittedName>
    <submittedName>
        <fullName evidence="6">Helix-turn-helix transcriptional regulator</fullName>
    </submittedName>
</protein>
<evidence type="ECO:0000313" key="9">
    <source>
        <dbReference type="Proteomes" id="UP001463408"/>
    </source>
</evidence>
<dbReference type="EMBL" id="CP090065">
    <property type="protein sequence ID" value="UVO10143.1"/>
    <property type="molecule type" value="Genomic_DNA"/>
</dbReference>
<evidence type="ECO:0000259" key="5">
    <source>
        <dbReference type="Pfam" id="PF13693"/>
    </source>
</evidence>
<sequence>MESKKDWHRADIIAEIKKKGTSVSEVSRKVGLSSSTLANVLYRPWPKGEHIIANVIGVPPENIWPSRYYENDIFQDRKKRMRK</sequence>
<evidence type="ECO:0000256" key="3">
    <source>
        <dbReference type="ARBA" id="ARBA00023125"/>
    </source>
</evidence>
<accession>A0AAE9NVB4</accession>
<name>A0AAE9NVB4_9GAMM</name>
<keyword evidence="9" id="KW-1185">Reference proteome</keyword>
<keyword evidence="4" id="KW-0804">Transcription</keyword>
<dbReference type="Gene3D" id="1.10.260.40">
    <property type="entry name" value="lambda repressor-like DNA-binding domains"/>
    <property type="match status" value="1"/>
</dbReference>
<evidence type="ECO:0000256" key="2">
    <source>
        <dbReference type="ARBA" id="ARBA00023015"/>
    </source>
</evidence>
<reference evidence="6 9" key="2">
    <citation type="submission" date="2024-06" db="EMBL/GenBank/DDBJ databases">
        <title>Pangenomics to understand the prophage dynamics in the radiating lineages of P. brasiliense.</title>
        <authorList>
            <person name="Pardeshi L.A."/>
            <person name="Van Duivenbode I."/>
            <person name="Jonkheer E.M."/>
            <person name="Pel M.J.C."/>
            <person name="Kupczok A."/>
            <person name="De Ridder D."/>
            <person name="Smit S."/>
            <person name="Van Der Lee T.J."/>
        </authorList>
    </citation>
    <scope>NUCLEOTIDE SEQUENCE [LARGE SCALE GENOMIC DNA]</scope>
    <source>
        <strain evidence="6 9">PD 8607</strain>
    </source>
</reference>
<dbReference type="Proteomes" id="UP001059272">
    <property type="component" value="Chromosome"/>
</dbReference>
<keyword evidence="2" id="KW-0805">Transcription regulation</keyword>
<dbReference type="SUPFAM" id="SSF47413">
    <property type="entry name" value="lambda repressor-like DNA-binding domains"/>
    <property type="match status" value="1"/>
</dbReference>
<dbReference type="Proteomes" id="UP001463408">
    <property type="component" value="Unassembled WGS sequence"/>
</dbReference>
<evidence type="ECO:0000256" key="4">
    <source>
        <dbReference type="ARBA" id="ARBA00023163"/>
    </source>
</evidence>
<dbReference type="RefSeq" id="WP_258884865.1">
    <property type="nucleotide sequence ID" value="NZ_CP090065.1"/>
</dbReference>
<evidence type="ECO:0000256" key="1">
    <source>
        <dbReference type="ARBA" id="ARBA00006157"/>
    </source>
</evidence>
<dbReference type="Pfam" id="PF13693">
    <property type="entry name" value="HTH_35"/>
    <property type="match status" value="1"/>
</dbReference>
<dbReference type="EMBL" id="JBEHEF010000002">
    <property type="protein sequence ID" value="MEQ9936665.1"/>
    <property type="molecule type" value="Genomic_DNA"/>
</dbReference>
<proteinExistence type="inferred from homology"/>
<dbReference type="GO" id="GO:0003677">
    <property type="term" value="F:DNA binding"/>
    <property type="evidence" value="ECO:0007669"/>
    <property type="project" value="UniProtKB-KW"/>
</dbReference>
<organism evidence="7 8">
    <name type="scientific">Pectobacterium polonicum</name>
    <dbReference type="NCBI Taxonomy" id="2485124"/>
    <lineage>
        <taxon>Bacteria</taxon>
        <taxon>Pseudomonadati</taxon>
        <taxon>Pseudomonadota</taxon>
        <taxon>Gammaproteobacteria</taxon>
        <taxon>Enterobacterales</taxon>
        <taxon>Pectobacteriaceae</taxon>
        <taxon>Pectobacterium</taxon>
    </lineage>
</organism>
<evidence type="ECO:0000313" key="6">
    <source>
        <dbReference type="EMBL" id="MEQ9936665.1"/>
    </source>
</evidence>
<feature type="domain" description="Ner winged helix-turn-helix DNA-binding" evidence="5">
    <location>
        <begin position="6"/>
        <end position="71"/>
    </location>
</feature>
<gene>
    <name evidence="6" type="ORF">ABRQ07_03405</name>
    <name evidence="7" type="ORF">LW347_09475</name>
</gene>
<keyword evidence="3" id="KW-0238">DNA-binding</keyword>
<reference evidence="7" key="1">
    <citation type="submission" date="2021-12" db="EMBL/GenBank/DDBJ databases">
        <title>Genome sequence of novel Pectobacterium sp. causing blackleg.</title>
        <authorList>
            <person name="Wang J."/>
        </authorList>
    </citation>
    <scope>NUCLEOTIDE SEQUENCE</scope>
    <source>
        <strain evidence="7">BY21311</strain>
    </source>
</reference>
<dbReference type="InterPro" id="IPR038722">
    <property type="entry name" value="Ner_HTH_dom"/>
</dbReference>
<evidence type="ECO:0000313" key="7">
    <source>
        <dbReference type="EMBL" id="UVO10143.1"/>
    </source>
</evidence>
<dbReference type="InterPro" id="IPR010982">
    <property type="entry name" value="Lambda_DNA-bd_dom_sf"/>
</dbReference>
<evidence type="ECO:0000313" key="8">
    <source>
        <dbReference type="Proteomes" id="UP001059272"/>
    </source>
</evidence>
<dbReference type="AlphaFoldDB" id="A0AAE9NVB4"/>
<dbReference type="KEGG" id="ppoo:LW347_09475"/>